<dbReference type="Gene3D" id="3.90.640.10">
    <property type="entry name" value="Actin, Chain A, domain 4"/>
    <property type="match status" value="1"/>
</dbReference>
<dbReference type="AlphaFoldDB" id="A0A1J8QGK9"/>
<dbReference type="Gene3D" id="3.30.420.40">
    <property type="match status" value="1"/>
</dbReference>
<evidence type="ECO:0000256" key="1">
    <source>
        <dbReference type="ARBA" id="ARBA00022741"/>
    </source>
</evidence>
<proteinExistence type="predicted"/>
<name>A0A1J8QGK9_9AGAM</name>
<keyword evidence="4" id="KW-1185">Reference proteome</keyword>
<dbReference type="SUPFAM" id="SSF53067">
    <property type="entry name" value="Actin-like ATPase domain"/>
    <property type="match status" value="1"/>
</dbReference>
<evidence type="ECO:0000256" key="2">
    <source>
        <dbReference type="ARBA" id="ARBA00022840"/>
    </source>
</evidence>
<comment type="caution">
    <text evidence="3">The sequence shown here is derived from an EMBL/GenBank/DDBJ whole genome shotgun (WGS) entry which is preliminary data.</text>
</comment>
<dbReference type="GO" id="GO:0005524">
    <property type="term" value="F:ATP binding"/>
    <property type="evidence" value="ECO:0007669"/>
    <property type="project" value="UniProtKB-KW"/>
</dbReference>
<dbReference type="Proteomes" id="UP000183567">
    <property type="component" value="Unassembled WGS sequence"/>
</dbReference>
<dbReference type="EMBL" id="LVVM01000733">
    <property type="protein sequence ID" value="OJA20061.1"/>
    <property type="molecule type" value="Genomic_DNA"/>
</dbReference>
<organism evidence="3 4">
    <name type="scientific">Rhizopogon vesiculosus</name>
    <dbReference type="NCBI Taxonomy" id="180088"/>
    <lineage>
        <taxon>Eukaryota</taxon>
        <taxon>Fungi</taxon>
        <taxon>Dikarya</taxon>
        <taxon>Basidiomycota</taxon>
        <taxon>Agaricomycotina</taxon>
        <taxon>Agaricomycetes</taxon>
        <taxon>Agaricomycetidae</taxon>
        <taxon>Boletales</taxon>
        <taxon>Suillineae</taxon>
        <taxon>Rhizopogonaceae</taxon>
        <taxon>Rhizopogon</taxon>
    </lineage>
</organism>
<keyword evidence="2" id="KW-0067">ATP-binding</keyword>
<accession>A0A1J8QGK9</accession>
<dbReference type="InterPro" id="IPR043129">
    <property type="entry name" value="ATPase_NBD"/>
</dbReference>
<sequence length="94" mass="10364">MPSLDKVNSEHNEGIFKVEATADDTHLGGEDFDNRLMNHFVQDFKHKNKNFGSSAVTCSTTTLKPVEKVVQDSKIDKGDVHEIILVGGSALLCY</sequence>
<dbReference type="InterPro" id="IPR013126">
    <property type="entry name" value="Hsp_70_fam"/>
</dbReference>
<evidence type="ECO:0000313" key="3">
    <source>
        <dbReference type="EMBL" id="OJA20061.1"/>
    </source>
</evidence>
<reference evidence="3 4" key="1">
    <citation type="submission" date="2016-03" db="EMBL/GenBank/DDBJ databases">
        <title>Comparative genomics of the ectomycorrhizal sister species Rhizopogon vinicolor and Rhizopogon vesiculosus (Basidiomycota: Boletales) reveals a divergence of the mating type B locus.</title>
        <authorList>
            <person name="Mujic A.B."/>
            <person name="Kuo A."/>
            <person name="Tritt A."/>
            <person name="Lipzen A."/>
            <person name="Chen C."/>
            <person name="Johnson J."/>
            <person name="Sharma A."/>
            <person name="Barry K."/>
            <person name="Grigoriev I.V."/>
            <person name="Spatafora J.W."/>
        </authorList>
    </citation>
    <scope>NUCLEOTIDE SEQUENCE [LARGE SCALE GENOMIC DNA]</scope>
    <source>
        <strain evidence="3 4">AM-OR11-056</strain>
    </source>
</reference>
<dbReference type="STRING" id="180088.A0A1J8QGK9"/>
<evidence type="ECO:0000313" key="4">
    <source>
        <dbReference type="Proteomes" id="UP000183567"/>
    </source>
</evidence>
<protein>
    <submittedName>
        <fullName evidence="3">Uncharacterized protein</fullName>
    </submittedName>
</protein>
<dbReference type="GO" id="GO:0140662">
    <property type="term" value="F:ATP-dependent protein folding chaperone"/>
    <property type="evidence" value="ECO:0007669"/>
    <property type="project" value="InterPro"/>
</dbReference>
<keyword evidence="1" id="KW-0547">Nucleotide-binding</keyword>
<dbReference type="OrthoDB" id="2679579at2759"/>
<dbReference type="Pfam" id="PF00012">
    <property type="entry name" value="HSP70"/>
    <property type="match status" value="2"/>
</dbReference>
<dbReference type="PANTHER" id="PTHR19375">
    <property type="entry name" value="HEAT SHOCK PROTEIN 70KDA"/>
    <property type="match status" value="1"/>
</dbReference>
<gene>
    <name evidence="3" type="ORF">AZE42_11807</name>
</gene>